<feature type="region of interest" description="Disordered" evidence="3">
    <location>
        <begin position="465"/>
        <end position="501"/>
    </location>
</feature>
<dbReference type="Proteomes" id="UP000785171">
    <property type="component" value="Unassembled WGS sequence"/>
</dbReference>
<dbReference type="PROSITE" id="PS00531">
    <property type="entry name" value="RNASE_T2_2"/>
    <property type="match status" value="1"/>
</dbReference>
<dbReference type="Proteomes" id="UP000792063">
    <property type="component" value="Unassembled WGS sequence"/>
</dbReference>
<dbReference type="GO" id="GO:0033897">
    <property type="term" value="F:ribonuclease T2 activity"/>
    <property type="evidence" value="ECO:0007669"/>
    <property type="project" value="InterPro"/>
</dbReference>
<evidence type="ECO:0000256" key="3">
    <source>
        <dbReference type="SAM" id="MobiDB-lite"/>
    </source>
</evidence>
<dbReference type="SMART" id="SM00239">
    <property type="entry name" value="C2"/>
    <property type="match status" value="1"/>
</dbReference>
<dbReference type="AlphaFoldDB" id="A0A3R7KWM6"/>
<keyword evidence="10" id="KW-1185">Reference proteome</keyword>
<dbReference type="InterPro" id="IPR036430">
    <property type="entry name" value="RNase_T2-like_sf"/>
</dbReference>
<dbReference type="EMBL" id="JPWU03000065">
    <property type="protein sequence ID" value="KAG2528196.1"/>
    <property type="molecule type" value="Genomic_DNA"/>
</dbReference>
<evidence type="ECO:0000259" key="5">
    <source>
        <dbReference type="PROSITE" id="PS50004"/>
    </source>
</evidence>
<feature type="compositionally biased region" description="Basic residues" evidence="3">
    <location>
        <begin position="527"/>
        <end position="536"/>
    </location>
</feature>
<protein>
    <recommendedName>
        <fullName evidence="5">C2 domain-containing protein</fullName>
    </recommendedName>
</protein>
<feature type="domain" description="C2" evidence="5">
    <location>
        <begin position="263"/>
        <end position="379"/>
    </location>
</feature>
<evidence type="ECO:0000313" key="7">
    <source>
        <dbReference type="EMBL" id="KAG2528196.1"/>
    </source>
</evidence>
<evidence type="ECO:0000256" key="4">
    <source>
        <dbReference type="SAM" id="SignalP"/>
    </source>
</evidence>
<gene>
    <name evidence="8" type="ORF">BBI17_004236</name>
    <name evidence="9" type="ORF">BBO99_00002732</name>
    <name evidence="6" type="ORF">JM16_003691</name>
    <name evidence="7" type="ORF">JM18_003266</name>
</gene>
<reference evidence="10 11" key="2">
    <citation type="submission" date="2018-07" db="EMBL/GenBank/DDBJ databases">
        <title>Genome sequencing of oomycete isolates from Chile give support for New Zealand origin for Phytophthora kernoviae and make available the first Nothophytophthora sp. genome.</title>
        <authorList>
            <person name="Studholme D.J."/>
            <person name="Sanfuentes E."/>
            <person name="Panda P."/>
            <person name="Hill R."/>
            <person name="Sambles C."/>
            <person name="Grant M."/>
            <person name="Williams N.M."/>
            <person name="Mcdougal R.L."/>
        </authorList>
    </citation>
    <scope>NUCLEOTIDE SEQUENCE [LARGE SCALE GENOMIC DNA]</scope>
    <source>
        <strain evidence="8">Chile2</strain>
        <strain evidence="9">Chile4</strain>
    </source>
</reference>
<dbReference type="PANTHER" id="PTHR47052:SF3">
    <property type="entry name" value="INGRESSION PROTEIN 1"/>
    <property type="match status" value="1"/>
</dbReference>
<feature type="compositionally biased region" description="Gly residues" evidence="3">
    <location>
        <begin position="537"/>
        <end position="559"/>
    </location>
</feature>
<keyword evidence="4" id="KW-0732">Signal</keyword>
<dbReference type="SUPFAM" id="SSF55895">
    <property type="entry name" value="Ribonuclease Rh-like"/>
    <property type="match status" value="1"/>
</dbReference>
<dbReference type="InterPro" id="IPR001568">
    <property type="entry name" value="RNase_T2-like"/>
</dbReference>
<dbReference type="STRING" id="325452.A0A3R7KWM6"/>
<comment type="similarity">
    <text evidence="1 2">Belongs to the RNase T2 family.</text>
</comment>
<feature type="signal peptide" evidence="4">
    <location>
        <begin position="1"/>
        <end position="18"/>
    </location>
</feature>
<evidence type="ECO:0000313" key="9">
    <source>
        <dbReference type="EMBL" id="RLN82681.1"/>
    </source>
</evidence>
<dbReference type="GO" id="GO:0003723">
    <property type="term" value="F:RNA binding"/>
    <property type="evidence" value="ECO:0007669"/>
    <property type="project" value="InterPro"/>
</dbReference>
<dbReference type="PANTHER" id="PTHR47052">
    <property type="entry name" value="CONSERVED SERINE PROLINE-RICH PROTEIN (AFU_ORTHOLOGUE AFUA_2G01790)"/>
    <property type="match status" value="1"/>
</dbReference>
<dbReference type="Pfam" id="PF00168">
    <property type="entry name" value="C2"/>
    <property type="match status" value="1"/>
</dbReference>
<evidence type="ECO:0000256" key="2">
    <source>
        <dbReference type="RuleBase" id="RU004328"/>
    </source>
</evidence>
<comment type="caution">
    <text evidence="9">The sequence shown here is derived from an EMBL/GenBank/DDBJ whole genome shotgun (WGS) entry which is preliminary data.</text>
</comment>
<dbReference type="Proteomes" id="UP000285624">
    <property type="component" value="Unassembled WGS sequence"/>
</dbReference>
<reference evidence="6" key="3">
    <citation type="submission" date="2020-06" db="EMBL/GenBank/DDBJ databases">
        <authorList>
            <person name="Studholme D.J."/>
        </authorList>
    </citation>
    <scope>NUCLEOTIDE SEQUENCE</scope>
    <source>
        <strain evidence="6">NZFS 2646</strain>
        <strain evidence="7">NZFS 3630</strain>
    </source>
</reference>
<evidence type="ECO:0000313" key="10">
    <source>
        <dbReference type="Proteomes" id="UP000285624"/>
    </source>
</evidence>
<dbReference type="InterPro" id="IPR035892">
    <property type="entry name" value="C2_domain_sf"/>
</dbReference>
<dbReference type="EMBL" id="JPWV03000070">
    <property type="protein sequence ID" value="KAG2526595.1"/>
    <property type="molecule type" value="Genomic_DNA"/>
</dbReference>
<sequence>MTLLFLLTLLLGIVHIQAVDYPGGWMPNSQQCVDICVGVPPRPICPTRDPECLRKKQQPGDYDFLVLEQLFLPQFCRDLLAGVDLTISHRNVNKYPNGIVCEPSKATSKLSIHGLWPNYNAGFSACCNVSDTIRNQPYDALGFATESPELLAEMDEVWVDPTQPSSFRTLCELYNHEFQKHGLCYAANGGTDFDRSARGYFHAVLRAASVNRDATEAINDWAISSSPKTTLGAVMALYTTRVQVLCSAIASVDESSGGIVGNRLAAIHKREEKLKANMAMELHVRACSARNLLDKQTFGKQDPYCKLSLRGKNFRTRVHDNGHKTPVWNEVFVFSIVDPQLDQLIVEVKDKNFTASTLIGECRLPVSMFFNGSVVDQWYTLNNGSKRAGEINLRVQFKGQGVQPGAAVPMVSTGKMSKHSSAQAYPYSYPQQSAAHGYPAPQQYPPSSVTTAAVAAVAATSAPAYPPQQPYYQQPPPQYAQPPPPQPYYQHPPPPPAYGYPPPPPATVAYAAGPPVMVMQGGPSPYGHHHHHHGHGSYRGGSGFGGFGGGRRSGGSGMSGGQMAMGVGAGLLGGLLLGEALD</sequence>
<proteinExistence type="inferred from homology"/>
<dbReference type="InterPro" id="IPR052981">
    <property type="entry name" value="Ingression_C2_domain"/>
</dbReference>
<dbReference type="Proteomes" id="UP000285883">
    <property type="component" value="Unassembled WGS sequence"/>
</dbReference>
<dbReference type="PROSITE" id="PS50004">
    <property type="entry name" value="C2"/>
    <property type="match status" value="1"/>
</dbReference>
<dbReference type="InterPro" id="IPR033130">
    <property type="entry name" value="RNase_T2_His_AS_2"/>
</dbReference>
<dbReference type="Gene3D" id="3.90.730.10">
    <property type="entry name" value="Ribonuclease T2-like"/>
    <property type="match status" value="1"/>
</dbReference>
<dbReference type="CDD" id="cd00030">
    <property type="entry name" value="C2"/>
    <property type="match status" value="1"/>
</dbReference>
<dbReference type="Pfam" id="PF00445">
    <property type="entry name" value="Ribonuclease_T2"/>
    <property type="match status" value="1"/>
</dbReference>
<dbReference type="InterPro" id="IPR018188">
    <property type="entry name" value="RNase_T2_His_AS_1"/>
</dbReference>
<feature type="region of interest" description="Disordered" evidence="3">
    <location>
        <begin position="521"/>
        <end position="559"/>
    </location>
</feature>
<dbReference type="InterPro" id="IPR000008">
    <property type="entry name" value="C2_dom"/>
</dbReference>
<dbReference type="EMBL" id="MBDN02000048">
    <property type="protein sequence ID" value="RLN82681.1"/>
    <property type="molecule type" value="Genomic_DNA"/>
</dbReference>
<evidence type="ECO:0000313" key="8">
    <source>
        <dbReference type="EMBL" id="RLN37173.1"/>
    </source>
</evidence>
<organism evidence="9 10">
    <name type="scientific">Phytophthora kernoviae</name>
    <dbReference type="NCBI Taxonomy" id="325452"/>
    <lineage>
        <taxon>Eukaryota</taxon>
        <taxon>Sar</taxon>
        <taxon>Stramenopiles</taxon>
        <taxon>Oomycota</taxon>
        <taxon>Peronosporomycetes</taxon>
        <taxon>Peronosporales</taxon>
        <taxon>Peronosporaceae</taxon>
        <taxon>Phytophthora</taxon>
    </lineage>
</organism>
<dbReference type="EMBL" id="MAYM02000628">
    <property type="protein sequence ID" value="RLN37173.1"/>
    <property type="molecule type" value="Genomic_DNA"/>
</dbReference>
<evidence type="ECO:0000256" key="1">
    <source>
        <dbReference type="ARBA" id="ARBA00007469"/>
    </source>
</evidence>
<name>A0A3R7KWM6_9STRA</name>
<dbReference type="SUPFAM" id="SSF49562">
    <property type="entry name" value="C2 domain (Calcium/lipid-binding domain, CaLB)"/>
    <property type="match status" value="1"/>
</dbReference>
<reference evidence="6" key="1">
    <citation type="journal article" date="2015" name="Genom Data">
        <title>Genome sequences of six Phytophthora species associated with forests in New Zealand.</title>
        <authorList>
            <person name="Studholme D.J."/>
            <person name="McDougal R.L."/>
            <person name="Sambles C."/>
            <person name="Hansen E."/>
            <person name="Hardy G."/>
            <person name="Grant M."/>
            <person name="Ganley R.J."/>
            <person name="Williams N.M."/>
        </authorList>
    </citation>
    <scope>NUCLEOTIDE SEQUENCE</scope>
    <source>
        <strain evidence="6">NZFS 2646</strain>
        <strain evidence="7">NZFS 3630</strain>
    </source>
</reference>
<dbReference type="PROSITE" id="PS00530">
    <property type="entry name" value="RNASE_T2_1"/>
    <property type="match status" value="1"/>
</dbReference>
<evidence type="ECO:0000313" key="6">
    <source>
        <dbReference type="EMBL" id="KAG2526595.1"/>
    </source>
</evidence>
<accession>A0A3R7KWM6</accession>
<evidence type="ECO:0000313" key="11">
    <source>
        <dbReference type="Proteomes" id="UP000285883"/>
    </source>
</evidence>
<feature type="chain" id="PRO_5036092501" description="C2 domain-containing protein" evidence="4">
    <location>
        <begin position="19"/>
        <end position="582"/>
    </location>
</feature>
<dbReference type="Gene3D" id="2.60.40.150">
    <property type="entry name" value="C2 domain"/>
    <property type="match status" value="1"/>
</dbReference>